<feature type="compositionally biased region" description="Polar residues" evidence="1">
    <location>
        <begin position="402"/>
        <end position="411"/>
    </location>
</feature>
<dbReference type="GO" id="GO:0033309">
    <property type="term" value="C:SBF transcription complex"/>
    <property type="evidence" value="ECO:0007669"/>
    <property type="project" value="TreeGrafter"/>
</dbReference>
<dbReference type="SUPFAM" id="SSF54616">
    <property type="entry name" value="DNA-binding domain of Mlu1-box binding protein MBP1"/>
    <property type="match status" value="1"/>
</dbReference>
<accession>A0A5C3Q6P8</accession>
<reference evidence="3 4" key="1">
    <citation type="journal article" date="2019" name="Nat. Ecol. Evol.">
        <title>Megaphylogeny resolves global patterns of mushroom evolution.</title>
        <authorList>
            <person name="Varga T."/>
            <person name="Krizsan K."/>
            <person name="Foldi C."/>
            <person name="Dima B."/>
            <person name="Sanchez-Garcia M."/>
            <person name="Sanchez-Ramirez S."/>
            <person name="Szollosi G.J."/>
            <person name="Szarkandi J.G."/>
            <person name="Papp V."/>
            <person name="Albert L."/>
            <person name="Andreopoulos W."/>
            <person name="Angelini C."/>
            <person name="Antonin V."/>
            <person name="Barry K.W."/>
            <person name="Bougher N.L."/>
            <person name="Buchanan P."/>
            <person name="Buyck B."/>
            <person name="Bense V."/>
            <person name="Catcheside P."/>
            <person name="Chovatia M."/>
            <person name="Cooper J."/>
            <person name="Damon W."/>
            <person name="Desjardin D."/>
            <person name="Finy P."/>
            <person name="Geml J."/>
            <person name="Haridas S."/>
            <person name="Hughes K."/>
            <person name="Justo A."/>
            <person name="Karasinski D."/>
            <person name="Kautmanova I."/>
            <person name="Kiss B."/>
            <person name="Kocsube S."/>
            <person name="Kotiranta H."/>
            <person name="LaButti K.M."/>
            <person name="Lechner B.E."/>
            <person name="Liimatainen K."/>
            <person name="Lipzen A."/>
            <person name="Lukacs Z."/>
            <person name="Mihaltcheva S."/>
            <person name="Morgado L.N."/>
            <person name="Niskanen T."/>
            <person name="Noordeloos M.E."/>
            <person name="Ohm R.A."/>
            <person name="Ortiz-Santana B."/>
            <person name="Ovrebo C."/>
            <person name="Racz N."/>
            <person name="Riley R."/>
            <person name="Savchenko A."/>
            <person name="Shiryaev A."/>
            <person name="Soop K."/>
            <person name="Spirin V."/>
            <person name="Szebenyi C."/>
            <person name="Tomsovsky M."/>
            <person name="Tulloss R.E."/>
            <person name="Uehling J."/>
            <person name="Grigoriev I.V."/>
            <person name="Vagvolgyi C."/>
            <person name="Papp T."/>
            <person name="Martin F.M."/>
            <person name="Miettinen O."/>
            <person name="Hibbett D.S."/>
            <person name="Nagy L.G."/>
        </authorList>
    </citation>
    <scope>NUCLEOTIDE SEQUENCE [LARGE SCALE GENOMIC DNA]</scope>
    <source>
        <strain evidence="3 4">CBS 309.79</strain>
    </source>
</reference>
<gene>
    <name evidence="3" type="ORF">BDV98DRAFT_614303</name>
</gene>
<dbReference type="GO" id="GO:0030907">
    <property type="term" value="C:MBF transcription complex"/>
    <property type="evidence" value="ECO:0007669"/>
    <property type="project" value="TreeGrafter"/>
</dbReference>
<dbReference type="EMBL" id="ML178856">
    <property type="protein sequence ID" value="TFK96689.1"/>
    <property type="molecule type" value="Genomic_DNA"/>
</dbReference>
<dbReference type="InterPro" id="IPR051642">
    <property type="entry name" value="SWI6-like"/>
</dbReference>
<feature type="domain" description="HTH APSES-type" evidence="2">
    <location>
        <begin position="22"/>
        <end position="134"/>
    </location>
</feature>
<feature type="compositionally biased region" description="Basic and acidic residues" evidence="1">
    <location>
        <begin position="417"/>
        <end position="426"/>
    </location>
</feature>
<dbReference type="OrthoDB" id="5562739at2759"/>
<dbReference type="GO" id="GO:0000981">
    <property type="term" value="F:DNA-binding transcription factor activity, RNA polymerase II-specific"/>
    <property type="evidence" value="ECO:0007669"/>
    <property type="project" value="UniProtKB-ARBA"/>
</dbReference>
<dbReference type="InterPro" id="IPR003163">
    <property type="entry name" value="Tscrpt_reg_HTH_APSES-type"/>
</dbReference>
<protein>
    <recommendedName>
        <fullName evidence="2">HTH APSES-type domain-containing protein</fullName>
    </recommendedName>
</protein>
<feature type="region of interest" description="Disordered" evidence="1">
    <location>
        <begin position="170"/>
        <end position="244"/>
    </location>
</feature>
<dbReference type="PANTHER" id="PTHR43828">
    <property type="entry name" value="ASPARAGINASE"/>
    <property type="match status" value="1"/>
</dbReference>
<evidence type="ECO:0000259" key="2">
    <source>
        <dbReference type="PROSITE" id="PS51299"/>
    </source>
</evidence>
<dbReference type="PANTHER" id="PTHR43828:SF5">
    <property type="entry name" value="TRANSCRIPTIONAL REPRESSOR XBP1"/>
    <property type="match status" value="1"/>
</dbReference>
<evidence type="ECO:0000313" key="4">
    <source>
        <dbReference type="Proteomes" id="UP000305067"/>
    </source>
</evidence>
<evidence type="ECO:0000256" key="1">
    <source>
        <dbReference type="SAM" id="MobiDB-lite"/>
    </source>
</evidence>
<dbReference type="STRING" id="1884261.A0A5C3Q6P8"/>
<dbReference type="AlphaFoldDB" id="A0A5C3Q6P8"/>
<sequence length="437" mass="47827">MTPEIPKYTPYATNTHKVTKGRYITSNDPRGFLPVYEYPLNGQWIMMDTDDGYILWTGIWKALGNSKADIVKMIDSQPELASVIRRVRGGYLKIQGTWMPYEHAIRLARRVAWDIRHDLIPLFGPTFPDTCLSPDQPGYGQVVVGGGNRRRRRAATSVNSLQGLNELANASVAASSTQQNQNGSPTRTYTLQSDSFHPLPGPNTNLAAASHYIGHPHGATGRVSSSQARYSPSASTRDSRYAPYPDRVPAGEYHGRYHHVPAQEIASADNAISLELPPIHPLAVERPGDAARCILPPMRALDQDSQPSRADALNVLRRLAASEDDDCYSEPGRPSSSHVVGAAHRHYASGHHHQVQYPGYSLDPNHHTSSRSSFSPFSDDARSTGPASPITPATPPSVSALPQYQDSNSPRTYGKAPHADSRRVASEPDSYSTHAYP</sequence>
<name>A0A5C3Q6P8_9AGAR</name>
<evidence type="ECO:0000313" key="3">
    <source>
        <dbReference type="EMBL" id="TFK96689.1"/>
    </source>
</evidence>
<dbReference type="Proteomes" id="UP000305067">
    <property type="component" value="Unassembled WGS sequence"/>
</dbReference>
<dbReference type="PROSITE" id="PS51299">
    <property type="entry name" value="HTH_APSES"/>
    <property type="match status" value="1"/>
</dbReference>
<feature type="compositionally biased region" description="Low complexity" evidence="1">
    <location>
        <begin position="370"/>
        <end position="400"/>
    </location>
</feature>
<keyword evidence="4" id="KW-1185">Reference proteome</keyword>
<dbReference type="Gene3D" id="3.10.260.10">
    <property type="entry name" value="Transcription regulator HTH, APSES-type DNA-binding domain"/>
    <property type="match status" value="1"/>
</dbReference>
<feature type="compositionally biased region" description="Low complexity" evidence="1">
    <location>
        <begin position="224"/>
        <end position="235"/>
    </location>
</feature>
<feature type="region of interest" description="Disordered" evidence="1">
    <location>
        <begin position="350"/>
        <end position="437"/>
    </location>
</feature>
<organism evidence="3 4">
    <name type="scientific">Pterulicium gracile</name>
    <dbReference type="NCBI Taxonomy" id="1884261"/>
    <lineage>
        <taxon>Eukaryota</taxon>
        <taxon>Fungi</taxon>
        <taxon>Dikarya</taxon>
        <taxon>Basidiomycota</taxon>
        <taxon>Agaricomycotina</taxon>
        <taxon>Agaricomycetes</taxon>
        <taxon>Agaricomycetidae</taxon>
        <taxon>Agaricales</taxon>
        <taxon>Pleurotineae</taxon>
        <taxon>Pterulaceae</taxon>
        <taxon>Pterulicium</taxon>
    </lineage>
</organism>
<proteinExistence type="predicted"/>
<feature type="compositionally biased region" description="Polar residues" evidence="1">
    <location>
        <begin position="172"/>
        <end position="195"/>
    </location>
</feature>
<dbReference type="InterPro" id="IPR036887">
    <property type="entry name" value="HTH_APSES_sf"/>
</dbReference>
<dbReference type="GO" id="GO:0003677">
    <property type="term" value="F:DNA binding"/>
    <property type="evidence" value="ECO:0007669"/>
    <property type="project" value="InterPro"/>
</dbReference>